<dbReference type="InterPro" id="IPR015813">
    <property type="entry name" value="Pyrv/PenolPyrv_kinase-like_dom"/>
</dbReference>
<dbReference type="Proteomes" id="UP000183974">
    <property type="component" value="Unassembled WGS sequence"/>
</dbReference>
<comment type="similarity">
    <text evidence="1">Belongs to the HpcH/HpaI aldolase family.</text>
</comment>
<keyword evidence="6" id="KW-1185">Reference proteome</keyword>
<dbReference type="InterPro" id="IPR005000">
    <property type="entry name" value="Aldolase/citrate-lyase_domain"/>
</dbReference>
<dbReference type="PANTHER" id="PTHR30502:SF0">
    <property type="entry name" value="PHOSPHOENOLPYRUVATE CARBOXYLASE FAMILY PROTEIN"/>
    <property type="match status" value="1"/>
</dbReference>
<dbReference type="InterPro" id="IPR040442">
    <property type="entry name" value="Pyrv_kinase-like_dom_sf"/>
</dbReference>
<keyword evidence="2" id="KW-0479">Metal-binding</keyword>
<dbReference type="GO" id="GO:0005737">
    <property type="term" value="C:cytoplasm"/>
    <property type="evidence" value="ECO:0007669"/>
    <property type="project" value="TreeGrafter"/>
</dbReference>
<dbReference type="GO" id="GO:0046872">
    <property type="term" value="F:metal ion binding"/>
    <property type="evidence" value="ECO:0007669"/>
    <property type="project" value="UniProtKB-KW"/>
</dbReference>
<gene>
    <name evidence="5" type="ORF">SAMN05444398_12515</name>
</gene>
<protein>
    <submittedName>
        <fullName evidence="5">4-hydroxy-2-oxoheptanedioate aldolase</fullName>
    </submittedName>
</protein>
<dbReference type="Pfam" id="PF03328">
    <property type="entry name" value="HpcH_HpaI"/>
    <property type="match status" value="1"/>
</dbReference>
<dbReference type="STRING" id="337701.SAMN05444398_12515"/>
<evidence type="ECO:0000256" key="3">
    <source>
        <dbReference type="ARBA" id="ARBA00023239"/>
    </source>
</evidence>
<evidence type="ECO:0000313" key="5">
    <source>
        <dbReference type="EMBL" id="SHM60992.1"/>
    </source>
</evidence>
<organism evidence="5 6">
    <name type="scientific">Roseovarius pacificus</name>
    <dbReference type="NCBI Taxonomy" id="337701"/>
    <lineage>
        <taxon>Bacteria</taxon>
        <taxon>Pseudomonadati</taxon>
        <taxon>Pseudomonadota</taxon>
        <taxon>Alphaproteobacteria</taxon>
        <taxon>Rhodobacterales</taxon>
        <taxon>Roseobacteraceae</taxon>
        <taxon>Roseovarius</taxon>
    </lineage>
</organism>
<evidence type="ECO:0000256" key="1">
    <source>
        <dbReference type="ARBA" id="ARBA00005568"/>
    </source>
</evidence>
<dbReference type="Gene3D" id="3.20.20.60">
    <property type="entry name" value="Phosphoenolpyruvate-binding domains"/>
    <property type="match status" value="1"/>
</dbReference>
<dbReference type="SUPFAM" id="SSF51621">
    <property type="entry name" value="Phosphoenolpyruvate/pyruvate domain"/>
    <property type="match status" value="1"/>
</dbReference>
<reference evidence="5 6" key="1">
    <citation type="submission" date="2016-11" db="EMBL/GenBank/DDBJ databases">
        <authorList>
            <person name="Jaros S."/>
            <person name="Januszkiewicz K."/>
            <person name="Wedrychowicz H."/>
        </authorList>
    </citation>
    <scope>NUCLEOTIDE SEQUENCE [LARGE SCALE GENOMIC DNA]</scope>
    <source>
        <strain evidence="5 6">DSM 29589</strain>
    </source>
</reference>
<dbReference type="OrthoDB" id="9802624at2"/>
<dbReference type="EMBL" id="FRBR01000025">
    <property type="protein sequence ID" value="SHM60992.1"/>
    <property type="molecule type" value="Genomic_DNA"/>
</dbReference>
<sequence>MSAKPLKQTLRPGSRLSGFWLSLCSPTVTEIAAGSGIDWLLLDMEHAPNDLSQITDHLRAAGSANPDAQMIVRMPSSDQTMTKRLLDIGVRSLMFPMIQTAEAARQAVSWTRYPPEGLRGISATIRANDYARQTDYLSTYAEAQCVIVQVETPEAVAEIPAIAAVPGVDAIFIGPGDLSSAMGHTGNPMHPDVQEKIREAVAAIHAAGLPAGILGYGADLAQRYFDEGIEFVAIAGDAWLLTRQMDALVQTMAQPSPTLTQQTHKD</sequence>
<dbReference type="AlphaFoldDB" id="A0A1M7K6Q1"/>
<proteinExistence type="inferred from homology"/>
<dbReference type="GO" id="GO:0016832">
    <property type="term" value="F:aldehyde-lyase activity"/>
    <property type="evidence" value="ECO:0007669"/>
    <property type="project" value="TreeGrafter"/>
</dbReference>
<evidence type="ECO:0000259" key="4">
    <source>
        <dbReference type="Pfam" id="PF03328"/>
    </source>
</evidence>
<dbReference type="PANTHER" id="PTHR30502">
    <property type="entry name" value="2-KETO-3-DEOXY-L-RHAMNONATE ALDOLASE"/>
    <property type="match status" value="1"/>
</dbReference>
<evidence type="ECO:0000313" key="6">
    <source>
        <dbReference type="Proteomes" id="UP000183974"/>
    </source>
</evidence>
<name>A0A1M7K6Q1_9RHOB</name>
<dbReference type="InterPro" id="IPR050251">
    <property type="entry name" value="HpcH-HpaI_aldolase"/>
</dbReference>
<keyword evidence="3" id="KW-0456">Lyase</keyword>
<accession>A0A1M7K6Q1</accession>
<evidence type="ECO:0000256" key="2">
    <source>
        <dbReference type="ARBA" id="ARBA00022723"/>
    </source>
</evidence>
<feature type="domain" description="HpcH/HpaI aldolase/citrate lyase" evidence="4">
    <location>
        <begin position="17"/>
        <end position="239"/>
    </location>
</feature>
<dbReference type="RefSeq" id="WP_073037907.1">
    <property type="nucleotide sequence ID" value="NZ_BMLR01000024.1"/>
</dbReference>